<dbReference type="PANTHER" id="PTHR43245">
    <property type="entry name" value="BIFUNCTIONAL POLYMYXIN RESISTANCE PROTEIN ARNA"/>
    <property type="match status" value="1"/>
</dbReference>
<organism evidence="2 3">
    <name type="scientific">Candidatus Accumulibacter adjunctus</name>
    <dbReference type="NCBI Taxonomy" id="1454001"/>
    <lineage>
        <taxon>Bacteria</taxon>
        <taxon>Pseudomonadati</taxon>
        <taxon>Pseudomonadota</taxon>
        <taxon>Betaproteobacteria</taxon>
        <taxon>Candidatus Accumulibacter</taxon>
    </lineage>
</organism>
<comment type="caution">
    <text evidence="2">The sequence shown here is derived from an EMBL/GenBank/DDBJ whole genome shotgun (WGS) entry which is preliminary data.</text>
</comment>
<name>A0A011PLJ1_9PROT</name>
<protein>
    <submittedName>
        <fullName evidence="2">UDP-glucose 4-epimerase</fullName>
        <ecNumber evidence="2">5.1.3.2</ecNumber>
    </submittedName>
</protein>
<keyword evidence="2" id="KW-0413">Isomerase</keyword>
<dbReference type="CDD" id="cd08946">
    <property type="entry name" value="SDR_e"/>
    <property type="match status" value="1"/>
</dbReference>
<accession>A0A011PLJ1</accession>
<dbReference type="InterPro" id="IPR050177">
    <property type="entry name" value="Lipid_A_modif_metabolic_enz"/>
</dbReference>
<dbReference type="SUPFAM" id="SSF51735">
    <property type="entry name" value="NAD(P)-binding Rossmann-fold domains"/>
    <property type="match status" value="1"/>
</dbReference>
<gene>
    <name evidence="2" type="primary">galE_2</name>
    <name evidence="2" type="ORF">AW08_02286</name>
</gene>
<evidence type="ECO:0000313" key="2">
    <source>
        <dbReference type="EMBL" id="EXI67184.1"/>
    </source>
</evidence>
<dbReference type="STRING" id="1454001.AW08_02286"/>
<dbReference type="Proteomes" id="UP000020218">
    <property type="component" value="Unassembled WGS sequence"/>
</dbReference>
<proteinExistence type="predicted"/>
<reference evidence="2" key="1">
    <citation type="submission" date="2014-02" db="EMBL/GenBank/DDBJ databases">
        <title>Expanding our view of genomic diversity in Candidatus Accumulibacter clades.</title>
        <authorList>
            <person name="Skennerton C.T."/>
            <person name="Barr J.J."/>
            <person name="Slater F.R."/>
            <person name="Bond P.L."/>
            <person name="Tyson G.W."/>
        </authorList>
    </citation>
    <scope>NUCLEOTIDE SEQUENCE [LARGE SCALE GENOMIC DNA]</scope>
</reference>
<dbReference type="PATRIC" id="fig|1454001.3.peg.2289"/>
<dbReference type="EMBL" id="JFAX01000012">
    <property type="protein sequence ID" value="EXI67184.1"/>
    <property type="molecule type" value="Genomic_DNA"/>
</dbReference>
<evidence type="ECO:0000259" key="1">
    <source>
        <dbReference type="Pfam" id="PF01370"/>
    </source>
</evidence>
<dbReference type="EC" id="5.1.3.2" evidence="2"/>
<dbReference type="Gene3D" id="3.40.50.720">
    <property type="entry name" value="NAD(P)-binding Rossmann-like Domain"/>
    <property type="match status" value="1"/>
</dbReference>
<dbReference type="InterPro" id="IPR036291">
    <property type="entry name" value="NAD(P)-bd_dom_sf"/>
</dbReference>
<evidence type="ECO:0000313" key="3">
    <source>
        <dbReference type="Proteomes" id="UP000020218"/>
    </source>
</evidence>
<dbReference type="PROSITE" id="PS51257">
    <property type="entry name" value="PROKAR_LIPOPROTEIN"/>
    <property type="match status" value="1"/>
</dbReference>
<keyword evidence="3" id="KW-1185">Reference proteome</keyword>
<dbReference type="Pfam" id="PF01370">
    <property type="entry name" value="Epimerase"/>
    <property type="match status" value="1"/>
</dbReference>
<dbReference type="GO" id="GO:0003978">
    <property type="term" value="F:UDP-glucose 4-epimerase activity"/>
    <property type="evidence" value="ECO:0007669"/>
    <property type="project" value="UniProtKB-EC"/>
</dbReference>
<sequence>MRIALTGASGMLAGACLRHLAARGDQIVALGRGDGAAHAPLPPGVVRRTTDYGLADLRPLLRDVEAVIHLGALRANAAADRSGCWPYFEANVRSTENLLIAARANGVRSFCLASSIAVYGRDHPRPWRESDLPAPQSPYGISKLACEHLLALHGEQAGMRVVALRLAQIVGDDRNRQQGMLLQFIARARRQQSLPLWGSGAAARDLVYVEDVARAVVLALDSEHASGVHNIGGERAFSNLEVAQTINQVFGNPAGLVLDATRPDEAGSQFMNCERARRQLGWQRQWDLRAALEDLRRQGA</sequence>
<dbReference type="InterPro" id="IPR001509">
    <property type="entry name" value="Epimerase_deHydtase"/>
</dbReference>
<dbReference type="AlphaFoldDB" id="A0A011PLJ1"/>
<feature type="domain" description="NAD-dependent epimerase/dehydratase" evidence="1">
    <location>
        <begin position="3"/>
        <end position="232"/>
    </location>
</feature>